<evidence type="ECO:0000256" key="16">
    <source>
        <dbReference type="RuleBase" id="RU365027"/>
    </source>
</evidence>
<dbReference type="InterPro" id="IPR016024">
    <property type="entry name" value="ARM-type_fold"/>
</dbReference>
<keyword evidence="16" id="KW-0158">Chromosome</keyword>
<evidence type="ECO:0000256" key="13">
    <source>
        <dbReference type="ARBA" id="ARBA00025079"/>
    </source>
</evidence>
<dbReference type="CDD" id="cd05171">
    <property type="entry name" value="PIKKc_ATM"/>
    <property type="match status" value="1"/>
</dbReference>
<evidence type="ECO:0000256" key="12">
    <source>
        <dbReference type="ARBA" id="ARBA00023242"/>
    </source>
</evidence>
<feature type="domain" description="FATC" evidence="20">
    <location>
        <begin position="2875"/>
        <end position="2907"/>
    </location>
</feature>
<dbReference type="InterPro" id="IPR000403">
    <property type="entry name" value="PI3/4_kinase_cat_dom"/>
</dbReference>
<dbReference type="PANTHER" id="PTHR37079:SF4">
    <property type="entry name" value="SERINE_THREONINE-PROTEIN KINASE ATM"/>
    <property type="match status" value="1"/>
</dbReference>
<dbReference type="PROSITE" id="PS00916">
    <property type="entry name" value="PI3_4_KINASE_2"/>
    <property type="match status" value="1"/>
</dbReference>
<evidence type="ECO:0000256" key="6">
    <source>
        <dbReference type="ARBA" id="ARBA00022527"/>
    </source>
</evidence>
<evidence type="ECO:0000313" key="22">
    <source>
        <dbReference type="Proteomes" id="UP000038010"/>
    </source>
</evidence>
<dbReference type="GO" id="GO:0006325">
    <property type="term" value="P:chromatin organization"/>
    <property type="evidence" value="ECO:0007669"/>
    <property type="project" value="UniProtKB-KW"/>
</dbReference>
<dbReference type="GO" id="GO:0005524">
    <property type="term" value="F:ATP binding"/>
    <property type="evidence" value="ECO:0007669"/>
    <property type="project" value="UniProtKB-KW"/>
</dbReference>
<comment type="catalytic activity">
    <reaction evidence="14 16">
        <text>L-threonyl-[protein] + ATP = O-phospho-L-threonyl-[protein] + ADP + H(+)</text>
        <dbReference type="Rhea" id="RHEA:46608"/>
        <dbReference type="Rhea" id="RHEA-COMP:11060"/>
        <dbReference type="Rhea" id="RHEA-COMP:11605"/>
        <dbReference type="ChEBI" id="CHEBI:15378"/>
        <dbReference type="ChEBI" id="CHEBI:30013"/>
        <dbReference type="ChEBI" id="CHEBI:30616"/>
        <dbReference type="ChEBI" id="CHEBI:61977"/>
        <dbReference type="ChEBI" id="CHEBI:456216"/>
        <dbReference type="EC" id="2.7.11.1"/>
    </reaction>
</comment>
<evidence type="ECO:0000256" key="15">
    <source>
        <dbReference type="ARBA" id="ARBA00048679"/>
    </source>
</evidence>
<evidence type="ECO:0000259" key="19">
    <source>
        <dbReference type="PROSITE" id="PS51189"/>
    </source>
</evidence>
<keyword evidence="22" id="KW-1185">Reference proteome</keyword>
<keyword evidence="16" id="KW-0779">Telomere</keyword>
<dbReference type="InterPro" id="IPR011009">
    <property type="entry name" value="Kinase-like_dom_sf"/>
</dbReference>
<dbReference type="Gene3D" id="3.30.1010.10">
    <property type="entry name" value="Phosphatidylinositol 3-kinase Catalytic Subunit, Chain A, domain 4"/>
    <property type="match status" value="1"/>
</dbReference>
<evidence type="ECO:0000256" key="10">
    <source>
        <dbReference type="ARBA" id="ARBA00022777"/>
    </source>
</evidence>
<organism evidence="21 22">
    <name type="scientific">Cyphellophora attinorum</name>
    <dbReference type="NCBI Taxonomy" id="1664694"/>
    <lineage>
        <taxon>Eukaryota</taxon>
        <taxon>Fungi</taxon>
        <taxon>Dikarya</taxon>
        <taxon>Ascomycota</taxon>
        <taxon>Pezizomycotina</taxon>
        <taxon>Eurotiomycetes</taxon>
        <taxon>Chaetothyriomycetidae</taxon>
        <taxon>Chaetothyriales</taxon>
        <taxon>Cyphellophoraceae</taxon>
        <taxon>Cyphellophora</taxon>
    </lineage>
</organism>
<evidence type="ECO:0000256" key="9">
    <source>
        <dbReference type="ARBA" id="ARBA00022763"/>
    </source>
</evidence>
<comment type="catalytic activity">
    <reaction evidence="15">
        <text>L-seryl-[protein] + ATP = O-phospho-L-seryl-[protein] + ADP + H(+)</text>
        <dbReference type="Rhea" id="RHEA:17989"/>
        <dbReference type="Rhea" id="RHEA-COMP:9863"/>
        <dbReference type="Rhea" id="RHEA-COMP:11604"/>
        <dbReference type="ChEBI" id="CHEBI:15378"/>
        <dbReference type="ChEBI" id="CHEBI:29999"/>
        <dbReference type="ChEBI" id="CHEBI:30616"/>
        <dbReference type="ChEBI" id="CHEBI:83421"/>
        <dbReference type="ChEBI" id="CHEBI:456216"/>
        <dbReference type="EC" id="2.7.11.1"/>
    </reaction>
</comment>
<name>A0A0N1NW08_9EURO</name>
<dbReference type="GO" id="GO:0005634">
    <property type="term" value="C:nucleus"/>
    <property type="evidence" value="ECO:0007669"/>
    <property type="project" value="UniProtKB-SubCell"/>
</dbReference>
<dbReference type="GO" id="GO:0006281">
    <property type="term" value="P:DNA repair"/>
    <property type="evidence" value="ECO:0007669"/>
    <property type="project" value="InterPro"/>
</dbReference>
<dbReference type="InterPro" id="IPR036940">
    <property type="entry name" value="PI3/4_kinase_cat_sf"/>
</dbReference>
<feature type="domain" description="FAT" evidence="19">
    <location>
        <begin position="1812"/>
        <end position="2414"/>
    </location>
</feature>
<dbReference type="PROSITE" id="PS51189">
    <property type="entry name" value="FAT"/>
    <property type="match status" value="1"/>
</dbReference>
<accession>A0A0N1NW08</accession>
<keyword evidence="6 16" id="KW-0723">Serine/threonine-protein kinase</keyword>
<dbReference type="GeneID" id="28733448"/>
<evidence type="ECO:0000259" key="18">
    <source>
        <dbReference type="PROSITE" id="PS50290"/>
    </source>
</evidence>
<evidence type="ECO:0000256" key="8">
    <source>
        <dbReference type="ARBA" id="ARBA00022741"/>
    </source>
</evidence>
<dbReference type="STRING" id="1664694.A0A0N1NW08"/>
<dbReference type="EC" id="2.7.11.1" evidence="4 16"/>
<dbReference type="InterPro" id="IPR038980">
    <property type="entry name" value="ATM_plant"/>
</dbReference>
<evidence type="ECO:0000256" key="1">
    <source>
        <dbReference type="ARBA" id="ARBA00004123"/>
    </source>
</evidence>
<evidence type="ECO:0000256" key="4">
    <source>
        <dbReference type="ARBA" id="ARBA00012513"/>
    </source>
</evidence>
<evidence type="ECO:0000256" key="2">
    <source>
        <dbReference type="ARBA" id="ARBA00010769"/>
    </source>
</evidence>
<proteinExistence type="inferred from homology"/>
<dbReference type="Pfam" id="PF00454">
    <property type="entry name" value="PI3_PI4_kinase"/>
    <property type="match status" value="1"/>
</dbReference>
<dbReference type="PANTHER" id="PTHR37079">
    <property type="entry name" value="SERINE/THREONINE-PROTEIN KINASE ATM"/>
    <property type="match status" value="1"/>
</dbReference>
<comment type="similarity">
    <text evidence="2 16">Belongs to the PI3/PI4-kinase family. ATM subfamily.</text>
</comment>
<gene>
    <name evidence="21" type="ORF">AB675_1663</name>
</gene>
<dbReference type="Pfam" id="PF11640">
    <property type="entry name" value="TAN"/>
    <property type="match status" value="1"/>
</dbReference>
<protein>
    <recommendedName>
        <fullName evidence="5 16">Serine/threonine-protein kinase Tel1</fullName>
        <ecNumber evidence="4 16">2.7.11.1</ecNumber>
    </recommendedName>
</protein>
<dbReference type="VEuPathDB" id="FungiDB:AB675_1663"/>
<dbReference type="InterPro" id="IPR003152">
    <property type="entry name" value="FATC_dom"/>
</dbReference>
<dbReference type="PROSITE" id="PS00915">
    <property type="entry name" value="PI3_4_KINASE_1"/>
    <property type="match status" value="1"/>
</dbReference>
<dbReference type="SMART" id="SM00146">
    <property type="entry name" value="PI3Kc"/>
    <property type="match status" value="1"/>
</dbReference>
<dbReference type="GO" id="GO:0000781">
    <property type="term" value="C:chromosome, telomeric region"/>
    <property type="evidence" value="ECO:0007669"/>
    <property type="project" value="UniProtKB-SubCell"/>
</dbReference>
<dbReference type="GO" id="GO:0035556">
    <property type="term" value="P:intracellular signal transduction"/>
    <property type="evidence" value="ECO:0007669"/>
    <property type="project" value="UniProtKB-ARBA"/>
</dbReference>
<dbReference type="SMART" id="SM01343">
    <property type="entry name" value="FATC"/>
    <property type="match status" value="1"/>
</dbReference>
<dbReference type="GO" id="GO:0004674">
    <property type="term" value="F:protein serine/threonine kinase activity"/>
    <property type="evidence" value="ECO:0007669"/>
    <property type="project" value="UniProtKB-KW"/>
</dbReference>
<keyword evidence="9 16" id="KW-0227">DNA damage</keyword>
<evidence type="ECO:0000259" key="20">
    <source>
        <dbReference type="PROSITE" id="PS51190"/>
    </source>
</evidence>
<dbReference type="InterPro" id="IPR021668">
    <property type="entry name" value="TAN"/>
</dbReference>
<evidence type="ECO:0000256" key="11">
    <source>
        <dbReference type="ARBA" id="ARBA00022840"/>
    </source>
</evidence>
<sequence>MAADAVLAAVERITTGKTIAAREHGLDEIRKIFLSGSADTLRDDIYHRALEGIYQAVTKEKSNYLKYVRSGSVSASTSANRLGGLSAALKLIVDVGYTRIKFRTAISVLDHVVEILPVSEDELCEPLRGDYIKILRTLFEYAPLAEHLKVKQWRTYVDFMLAVMSISVVDENSSSSFASNKDLASSRNTNPLSIRVSQSSKKGSASSHVTLDDLLAAMKSLTAVQNAPIPSRASAIMEGILDCLNSATKSHASAIETFNNVALVLLGTTCACYETTLHSSFLLRGDFGLSIIAAKPTSPIALDASLRLQLMQTLYHEYQSRTERDVLVPDDITLQFTGQGDSIQVEFIPQVISANAVAQWMLVSTLTALHRSLLLDSVPNEAPPGPDIDEHVSKRRKTSTPLEELMQHATLSSGVRQVAALQVLFALAGQAEDTLLCGFFADSLEALFKILAKEDPSSTTWVLLIFSRLAGSALASEDTFRSLWMRVLDAALRATATTSTARAGCLVVASVIASPHLSIMCTGAMLQGSLFATGKIGPAKLTDAAIWMFIAALQSGIFLHDDAFENFSVRVIGWLGTSWTLPASADRSHNAHMATHARPELLCILLASLKGIELCLQYLLNSPNIAPLYQLEERAHSAQKLATLMGAADLQLSTDQRWSVTAHAIHLNARTRSRIEFAVSEMLQNRLHDFTDSWNTHNVAGKLGGISNDMLGVTACLCVVTRVSTGRTTQDIPASSPTQGLVEDLWQSLQVFISERHPDRRQRASVLAATVSRLGDATVSDDFFVARQMLPCSQSTLDTLKKISDAEDDDEDDDDQMDSFHTGRSQNAHNKRDSVLTRVLRYEATKHATFVETLASSVLNIALLIEQGRSEGHLETQATEVLLNHILRLDSAELISARHAVYRFLDTRPSFSRNQVLRLLQFLGNACLADSEFERCEAALSLCAKAMTYLAQYWVSDQDDELGDRAYEMYEWFVETGLRKGVASSTTLLHLAHLLDAVASLSPSYGEGALPSTRTNLFLIFKDASCLTRLQITSNLNRVFGNYVLSEHGAIFDDVVESLPSDPDDLDGLGTRFFVLSQLGATWHSVLKQAIYSLFETAAHVTSIVDLQIAAVTRMCQSLSLKSPRQLFDLFASQIFYTWLGIGSLGQIPHRVFSYNTLTDLLVSNEAEIVAQIALRASQEHTTDIANVLKTPWKVLLRRNFAKAEAYCLASQITVPPRERVSEKPEAAIREVLGSVESGLCFHESFADIVATLIETLKDDTGIEKAFSQPGLEDAKRAFRAMSDTTSTHTTQITAQQPSFRSRYLLDEVDWLRTRLDIADSDIWSPAILVRLYRHMLRLAHPAMGPLHAVGILRRIRIVIALGGAHAVSGYPLELLLHNLRPYLTVFQSSGDAIVIYRYLLEHGQTHLQHRLSFLAGLSISIFAALTTFIASSQDSTTQESHFLSTMSKAQDFRRWLNRYLDKISPPPRDVAKFDLCKGIIVHAAAMTGSGSNSLSSHHGSVLLGLLNDQASEDPLFQALDFDLSIEILSKNFEPAVDPSDDILSSGADAARLRPVLERILRIAGINEKLRTWAAQSIGRGVSWQGPFTRPGSIDSSGLSGKATEALDDVASYRSIVEFWERLLWKQDSKAAASAEQCLQAIASQLDQAQAAAIIGSSRSATLLDELRFVGLSCPPMREPLLGHEQLPSLKDWSSQSHEDWATDLLIAICAQALDNPVLQVVQQFAFYEPHVAKEMLPYAVHLILTTELDKKQATRQALSSIFAEVFDKCSDAASESARYALKIVVYLRRCAMPNEKTITQRSTWLDIDWAAASRTAVHCQWWHTALLLIEWQQAHAHLTTTRTSRRSTLPPALETEVIAKIYQHVDDPDYFYAGHQDVDVDSVVRRLGHESSGDKLLSFQSALYDSYARSGADEEHFASATLAAAKALSTANMKGISQSIRSVSNDNSLARGQTRDDLSRSMLDWDIGPEDTGAVTKVAVRHLQVLSSAADKHSLLSTLDEGLGKIAARWSVQEDIRQDYEARLAGLAVLTEAKDVLHASGQAAHNDILDGFSQVEVWGTKGNFETVSQFLNAREYILGCVSRSPQLRAAVNLTAPQALLGEAKVVRQSLLLARQHDSHQFSLARATYFSKLSLAGERLGVSIRVSSQFDMAQTLWRQDERAAAVKILQDLQVRKDLSTQDIPVARSELLAELGQQVSQARLEPARDVIQNYLVPASDELKSDSNNAKAGHTYHVFAAFCDGQLQDQENRDEYIRLTEIRDAKASEVSELERLQAVDPSKQAQYKSALKSARRWYELDNIEWERVRQSRENLVAQCLENYLQSMRVCDTYQNDTLRVLTIWLEEADNPGATEVVYNHIRSVPSWKFAGLMSQLLSRLQDTEDAFQQCLVDLTFRICSDHPYHSLYQLFAASKTRSARGDEAGKSRYDAVNKLAKIVQHKSPVRDTWAVIHNTNVAFVGVAQARLDEKVVRQNSKLSLREVRGGEKLIADVANARIRTPAPTMRVSIRRDKDYSSVSTMVKLESTITVAGGISAPKIATALISDGTRHKMLMKGGNDDLRQDSIMEQVFEQVSNLLGEHPATRKRKLGIRTYRVVPLLSNAGIIEFVQNTMSLQDYLFPAHKRYFPGDHSSGRCRSYIDNARDKSPKERVEAYRMAIQKFHPVMRFFFMENFPGPDDWFYRRLNYSRSMAATSMLGHVLGIGDRHTQNILLDTMSGEVVHIDLGIAFEQGRILPIPETVPFRLTRDMVDGMGISGLEGVYRRCCNFTLEALRLEQESIMTILDVLRYDPLYSWSVSPLRLAKMQENAQRAALLETSHAAGGHQDSVMTTGSAANGTRSAAAAAFAQPAPIKRIGEVNESGEAARALAVVAKKLGRGLSVEAMVNELIRQATDEKNLALLFSGWAAYA</sequence>
<evidence type="ECO:0000256" key="3">
    <source>
        <dbReference type="ARBA" id="ARBA00011370"/>
    </source>
</evidence>
<keyword evidence="11 16" id="KW-0067">ATP-binding</keyword>
<feature type="compositionally biased region" description="Acidic residues" evidence="17">
    <location>
        <begin position="806"/>
        <end position="817"/>
    </location>
</feature>
<dbReference type="OrthoDB" id="381190at2759"/>
<dbReference type="Proteomes" id="UP000038010">
    <property type="component" value="Unassembled WGS sequence"/>
</dbReference>
<dbReference type="InterPro" id="IPR014009">
    <property type="entry name" value="PIK_FAT"/>
</dbReference>
<evidence type="ECO:0000256" key="5">
    <source>
        <dbReference type="ARBA" id="ARBA00014619"/>
    </source>
</evidence>
<comment type="subcellular location">
    <subcellularLocation>
        <location evidence="16">Chromosome</location>
        <location evidence="16">Telomere</location>
    </subcellularLocation>
    <subcellularLocation>
        <location evidence="1 16">Nucleus</location>
    </subcellularLocation>
</comment>
<keyword evidence="10 16" id="KW-0418">Kinase</keyword>
<dbReference type="RefSeq" id="XP_017995959.1">
    <property type="nucleotide sequence ID" value="XM_018141568.1"/>
</dbReference>
<evidence type="ECO:0000256" key="7">
    <source>
        <dbReference type="ARBA" id="ARBA00022679"/>
    </source>
</evidence>
<comment type="subunit">
    <text evidence="3">Associates with DNA double-strand breaks.</text>
</comment>
<keyword evidence="12 16" id="KW-0539">Nucleus</keyword>
<evidence type="ECO:0000256" key="14">
    <source>
        <dbReference type="ARBA" id="ARBA00047899"/>
    </source>
</evidence>
<evidence type="ECO:0000313" key="21">
    <source>
        <dbReference type="EMBL" id="KPI35996.1"/>
    </source>
</evidence>
<dbReference type="SUPFAM" id="SSF56112">
    <property type="entry name" value="Protein kinase-like (PK-like)"/>
    <property type="match status" value="1"/>
</dbReference>
<keyword evidence="7 16" id="KW-0808">Transferase</keyword>
<dbReference type="SUPFAM" id="SSF48371">
    <property type="entry name" value="ARM repeat"/>
    <property type="match status" value="1"/>
</dbReference>
<dbReference type="PROSITE" id="PS50290">
    <property type="entry name" value="PI3_4_KINASE_3"/>
    <property type="match status" value="1"/>
</dbReference>
<dbReference type="Pfam" id="PF02260">
    <property type="entry name" value="FATC"/>
    <property type="match status" value="1"/>
</dbReference>
<dbReference type="InterPro" id="IPR018936">
    <property type="entry name" value="PI3/4_kinase_CS"/>
</dbReference>
<feature type="region of interest" description="Disordered" evidence="17">
    <location>
        <begin position="805"/>
        <end position="829"/>
    </location>
</feature>
<comment type="function">
    <text evidence="13 16">Serine/threonine protein kinase which activates checkpoint signaling upon genotoxic stresses such as ionizing radiation (IR), ultraviolet light (UV), or DNA replication stalling, thereby acting as a DNA damage sensor. Recognizes the substrate consensus sequence [ST]-Q. Phosphorylates histone H2A to form H2AS128ph (gamma-H2A) at sites of DNA damage, involved in the regulation of DNA damage response mechanism. Required for the control of telomere length and genome stability.</text>
</comment>
<dbReference type="InterPro" id="IPR044107">
    <property type="entry name" value="PIKKc_ATM"/>
</dbReference>
<feature type="domain" description="PI3K/PI4K catalytic" evidence="18">
    <location>
        <begin position="2522"/>
        <end position="2835"/>
    </location>
</feature>
<dbReference type="SMART" id="SM01342">
    <property type="entry name" value="TAN"/>
    <property type="match status" value="1"/>
</dbReference>
<dbReference type="GO" id="GO:0106310">
    <property type="term" value="F:protein serine kinase activity"/>
    <property type="evidence" value="ECO:0007669"/>
    <property type="project" value="RHEA"/>
</dbReference>
<evidence type="ECO:0000256" key="17">
    <source>
        <dbReference type="SAM" id="MobiDB-lite"/>
    </source>
</evidence>
<dbReference type="PROSITE" id="PS51190">
    <property type="entry name" value="FATC"/>
    <property type="match status" value="1"/>
</dbReference>
<keyword evidence="8 16" id="KW-0547">Nucleotide-binding</keyword>
<comment type="caution">
    <text evidence="21">The sequence shown here is derived from an EMBL/GenBank/DDBJ whole genome shotgun (WGS) entry which is preliminary data.</text>
</comment>
<dbReference type="EMBL" id="LFJN01000034">
    <property type="protein sequence ID" value="KPI35996.1"/>
    <property type="molecule type" value="Genomic_DNA"/>
</dbReference>
<dbReference type="Gene3D" id="1.10.1070.11">
    <property type="entry name" value="Phosphatidylinositol 3-/4-kinase, catalytic domain"/>
    <property type="match status" value="1"/>
</dbReference>
<reference evidence="21 22" key="1">
    <citation type="submission" date="2015-06" db="EMBL/GenBank/DDBJ databases">
        <title>Draft genome of the ant-associated black yeast Phialophora attae CBS 131958.</title>
        <authorList>
            <person name="Moreno L.F."/>
            <person name="Stielow B.J."/>
            <person name="de Hoog S."/>
            <person name="Vicente V.A."/>
            <person name="Weiss V.A."/>
            <person name="de Vries M."/>
            <person name="Cruz L.M."/>
            <person name="Souza E.M."/>
        </authorList>
    </citation>
    <scope>NUCLEOTIDE SEQUENCE [LARGE SCALE GENOMIC DNA]</scope>
    <source>
        <strain evidence="21 22">CBS 131958</strain>
    </source>
</reference>
<keyword evidence="16" id="KW-0156">Chromatin regulator</keyword>